<name>A0A194AH96_9BACT</name>
<keyword evidence="2" id="KW-0547">Nucleotide-binding</keyword>
<keyword evidence="1 2" id="KW-0067">ATP-binding</keyword>
<evidence type="ECO:0000256" key="1">
    <source>
        <dbReference type="ARBA" id="ARBA00022840"/>
    </source>
</evidence>
<gene>
    <name evidence="2" type="primary">gatC</name>
    <name evidence="3" type="ORF">DPF_1419</name>
</gene>
<comment type="catalytic activity">
    <reaction evidence="2">
        <text>L-aspartyl-tRNA(Asn) + L-glutamine + ATP + H2O = L-asparaginyl-tRNA(Asn) + L-glutamate + ADP + phosphate + 2 H(+)</text>
        <dbReference type="Rhea" id="RHEA:14513"/>
        <dbReference type="Rhea" id="RHEA-COMP:9674"/>
        <dbReference type="Rhea" id="RHEA-COMP:9677"/>
        <dbReference type="ChEBI" id="CHEBI:15377"/>
        <dbReference type="ChEBI" id="CHEBI:15378"/>
        <dbReference type="ChEBI" id="CHEBI:29985"/>
        <dbReference type="ChEBI" id="CHEBI:30616"/>
        <dbReference type="ChEBI" id="CHEBI:43474"/>
        <dbReference type="ChEBI" id="CHEBI:58359"/>
        <dbReference type="ChEBI" id="CHEBI:78515"/>
        <dbReference type="ChEBI" id="CHEBI:78516"/>
        <dbReference type="ChEBI" id="CHEBI:456216"/>
    </reaction>
</comment>
<dbReference type="Pfam" id="PF02686">
    <property type="entry name" value="GatC"/>
    <property type="match status" value="1"/>
</dbReference>
<sequence length="94" mass="10425">MGITIDEVNKIALLARLDMTEEQAASCATQMDTILAYMDTLNELDTSSVEPMYSPVDHVSVFRDDNVVQTTSREAILGNAPEEDGRYFIVPKIV</sequence>
<accession>A0A194AH96</accession>
<dbReference type="GO" id="GO:0005524">
    <property type="term" value="F:ATP binding"/>
    <property type="evidence" value="ECO:0007669"/>
    <property type="project" value="UniProtKB-KW"/>
</dbReference>
<dbReference type="RefSeq" id="WP_069858441.1">
    <property type="nucleotide sequence ID" value="NZ_BDFE01000015.1"/>
</dbReference>
<comment type="similarity">
    <text evidence="2">Belongs to the GatC family.</text>
</comment>
<dbReference type="InterPro" id="IPR036113">
    <property type="entry name" value="Asp/Glu-ADT_sf_sub_c"/>
</dbReference>
<keyword evidence="3" id="KW-0808">Transferase</keyword>
<organism evidence="3 4">
    <name type="scientific">Desulfoplanes formicivorans</name>
    <dbReference type="NCBI Taxonomy" id="1592317"/>
    <lineage>
        <taxon>Bacteria</taxon>
        <taxon>Pseudomonadati</taxon>
        <taxon>Thermodesulfobacteriota</taxon>
        <taxon>Desulfovibrionia</taxon>
        <taxon>Desulfovibrionales</taxon>
        <taxon>Desulfoplanaceae</taxon>
        <taxon>Desulfoplanes</taxon>
    </lineage>
</organism>
<dbReference type="GO" id="GO:0016740">
    <property type="term" value="F:transferase activity"/>
    <property type="evidence" value="ECO:0007669"/>
    <property type="project" value="UniProtKB-KW"/>
</dbReference>
<dbReference type="Proteomes" id="UP000095200">
    <property type="component" value="Unassembled WGS sequence"/>
</dbReference>
<dbReference type="Gene3D" id="1.10.20.60">
    <property type="entry name" value="Glu-tRNAGln amidotransferase C subunit, N-terminal domain"/>
    <property type="match status" value="1"/>
</dbReference>
<dbReference type="GO" id="GO:0050567">
    <property type="term" value="F:glutaminyl-tRNA synthase (glutamine-hydrolyzing) activity"/>
    <property type="evidence" value="ECO:0007669"/>
    <property type="project" value="UniProtKB-UniRule"/>
</dbReference>
<keyword evidence="2" id="KW-0648">Protein biosynthesis</keyword>
<dbReference type="STRING" id="1592317.DPF_1419"/>
<keyword evidence="2" id="KW-0436">Ligase</keyword>
<dbReference type="InterPro" id="IPR003837">
    <property type="entry name" value="GatC"/>
</dbReference>
<dbReference type="GO" id="GO:0006412">
    <property type="term" value="P:translation"/>
    <property type="evidence" value="ECO:0007669"/>
    <property type="project" value="UniProtKB-UniRule"/>
</dbReference>
<dbReference type="GO" id="GO:0050566">
    <property type="term" value="F:asparaginyl-tRNA synthase (glutamine-hydrolyzing) activity"/>
    <property type="evidence" value="ECO:0007669"/>
    <property type="project" value="RHEA"/>
</dbReference>
<dbReference type="PANTHER" id="PTHR15004:SF0">
    <property type="entry name" value="GLUTAMYL-TRNA(GLN) AMIDOTRANSFERASE SUBUNIT C, MITOCHONDRIAL"/>
    <property type="match status" value="1"/>
</dbReference>
<evidence type="ECO:0000313" key="4">
    <source>
        <dbReference type="Proteomes" id="UP000095200"/>
    </source>
</evidence>
<evidence type="ECO:0000313" key="3">
    <source>
        <dbReference type="EMBL" id="GAU08703.1"/>
    </source>
</evidence>
<evidence type="ECO:0000256" key="2">
    <source>
        <dbReference type="HAMAP-Rule" id="MF_00122"/>
    </source>
</evidence>
<dbReference type="AlphaFoldDB" id="A0A194AH96"/>
<dbReference type="EC" id="6.3.5.-" evidence="2"/>
<comment type="subunit">
    <text evidence="2">Heterotrimer of A, B and C subunits.</text>
</comment>
<comment type="catalytic activity">
    <reaction evidence="2">
        <text>L-glutamyl-tRNA(Gln) + L-glutamine + ATP + H2O = L-glutaminyl-tRNA(Gln) + L-glutamate + ADP + phosphate + H(+)</text>
        <dbReference type="Rhea" id="RHEA:17521"/>
        <dbReference type="Rhea" id="RHEA-COMP:9681"/>
        <dbReference type="Rhea" id="RHEA-COMP:9684"/>
        <dbReference type="ChEBI" id="CHEBI:15377"/>
        <dbReference type="ChEBI" id="CHEBI:15378"/>
        <dbReference type="ChEBI" id="CHEBI:29985"/>
        <dbReference type="ChEBI" id="CHEBI:30616"/>
        <dbReference type="ChEBI" id="CHEBI:43474"/>
        <dbReference type="ChEBI" id="CHEBI:58359"/>
        <dbReference type="ChEBI" id="CHEBI:78520"/>
        <dbReference type="ChEBI" id="CHEBI:78521"/>
        <dbReference type="ChEBI" id="CHEBI:456216"/>
    </reaction>
</comment>
<dbReference type="HAMAP" id="MF_00122">
    <property type="entry name" value="GatC"/>
    <property type="match status" value="1"/>
</dbReference>
<comment type="caution">
    <text evidence="3">The sequence shown here is derived from an EMBL/GenBank/DDBJ whole genome shotgun (WGS) entry which is preliminary data.</text>
</comment>
<dbReference type="SUPFAM" id="SSF141000">
    <property type="entry name" value="Glu-tRNAGln amidotransferase C subunit"/>
    <property type="match status" value="1"/>
</dbReference>
<keyword evidence="4" id="KW-1185">Reference proteome</keyword>
<dbReference type="GO" id="GO:0070681">
    <property type="term" value="P:glutaminyl-tRNAGln biosynthesis via transamidation"/>
    <property type="evidence" value="ECO:0007669"/>
    <property type="project" value="TreeGrafter"/>
</dbReference>
<dbReference type="GO" id="GO:0006450">
    <property type="term" value="P:regulation of translational fidelity"/>
    <property type="evidence" value="ECO:0007669"/>
    <property type="project" value="InterPro"/>
</dbReference>
<proteinExistence type="inferred from homology"/>
<protein>
    <recommendedName>
        <fullName evidence="2">Aspartyl/glutamyl-tRNA(Asn/Gln) amidotransferase subunit C</fullName>
        <shortName evidence="2">Asp/Glu-ADT subunit C</shortName>
        <ecNumber evidence="2">6.3.5.-</ecNumber>
    </recommendedName>
</protein>
<reference evidence="4" key="1">
    <citation type="submission" date="2016-06" db="EMBL/GenBank/DDBJ databases">
        <title>Draft genome sequence of Desulfoplanes formicivorans strain Pf12B.</title>
        <authorList>
            <person name="Watanabe M."/>
            <person name="Kojima H."/>
            <person name="Fukui M."/>
        </authorList>
    </citation>
    <scope>NUCLEOTIDE SEQUENCE [LARGE SCALE GENOMIC DNA]</scope>
    <source>
        <strain evidence="4">Pf12B</strain>
    </source>
</reference>
<dbReference type="EMBL" id="BDFE01000015">
    <property type="protein sequence ID" value="GAU08703.1"/>
    <property type="molecule type" value="Genomic_DNA"/>
</dbReference>
<dbReference type="OrthoDB" id="9813938at2"/>
<dbReference type="PANTHER" id="PTHR15004">
    <property type="entry name" value="GLUTAMYL-TRNA(GLN) AMIDOTRANSFERASE SUBUNIT C, MITOCHONDRIAL"/>
    <property type="match status" value="1"/>
</dbReference>
<comment type="function">
    <text evidence="2">Allows the formation of correctly charged Asn-tRNA(Asn) or Gln-tRNA(Gln) through the transamidation of misacylated Asp-tRNA(Asn) or Glu-tRNA(Gln) in organisms which lack either or both of asparaginyl-tRNA or glutaminyl-tRNA synthetases. The reaction takes place in the presence of glutamine and ATP through an activated phospho-Asp-tRNA(Asn) or phospho-Glu-tRNA(Gln).</text>
</comment>
<dbReference type="NCBIfam" id="TIGR00135">
    <property type="entry name" value="gatC"/>
    <property type="match status" value="1"/>
</dbReference>